<proteinExistence type="predicted"/>
<gene>
    <name evidence="1" type="ORF">SDC9_57237</name>
</gene>
<name>A0A644X407_9ZZZZ</name>
<organism evidence="1">
    <name type="scientific">bioreactor metagenome</name>
    <dbReference type="NCBI Taxonomy" id="1076179"/>
    <lineage>
        <taxon>unclassified sequences</taxon>
        <taxon>metagenomes</taxon>
        <taxon>ecological metagenomes</taxon>
    </lineage>
</organism>
<reference evidence="1" key="1">
    <citation type="submission" date="2019-08" db="EMBL/GenBank/DDBJ databases">
        <authorList>
            <person name="Kucharzyk K."/>
            <person name="Murdoch R.W."/>
            <person name="Higgins S."/>
            <person name="Loffler F."/>
        </authorList>
    </citation>
    <scope>NUCLEOTIDE SEQUENCE</scope>
</reference>
<dbReference type="EMBL" id="VSSQ01001755">
    <property type="protein sequence ID" value="MPM10900.1"/>
    <property type="molecule type" value="Genomic_DNA"/>
</dbReference>
<evidence type="ECO:0000313" key="1">
    <source>
        <dbReference type="EMBL" id="MPM10900.1"/>
    </source>
</evidence>
<accession>A0A644X407</accession>
<dbReference type="AlphaFoldDB" id="A0A644X407"/>
<sequence>MINDVLTVIAFFGFLLEIVLNSNIPSRLLGVK</sequence>
<protein>
    <submittedName>
        <fullName evidence="1">Uncharacterized protein</fullName>
    </submittedName>
</protein>
<comment type="caution">
    <text evidence="1">The sequence shown here is derived from an EMBL/GenBank/DDBJ whole genome shotgun (WGS) entry which is preliminary data.</text>
</comment>